<dbReference type="InterPro" id="IPR013974">
    <property type="entry name" value="SAF"/>
</dbReference>
<reference evidence="4" key="1">
    <citation type="journal article" date="2019" name="Int. J. Syst. Evol. Microbiol.">
        <title>The Global Catalogue of Microorganisms (GCM) 10K type strain sequencing project: providing services to taxonomists for standard genome sequencing and annotation.</title>
        <authorList>
            <consortium name="The Broad Institute Genomics Platform"/>
            <consortium name="The Broad Institute Genome Sequencing Center for Infectious Disease"/>
            <person name="Wu L."/>
            <person name="Ma J."/>
        </authorList>
    </citation>
    <scope>NUCLEOTIDE SEQUENCE [LARGE SCALE GENOMIC DNA]</scope>
    <source>
        <strain evidence="4">KCTC 13128</strain>
    </source>
</reference>
<dbReference type="Pfam" id="PF08666">
    <property type="entry name" value="SAF"/>
    <property type="match status" value="1"/>
</dbReference>
<gene>
    <name evidence="3" type="primary">cpaB</name>
    <name evidence="3" type="ORF">ACFOGI_15005</name>
</gene>
<dbReference type="EMBL" id="JBHRSA010000055">
    <property type="protein sequence ID" value="MFC3041553.1"/>
    <property type="molecule type" value="Genomic_DNA"/>
</dbReference>
<organism evidence="3 4">
    <name type="scientific">Virgibacillus xinjiangensis</name>
    <dbReference type="NCBI Taxonomy" id="393090"/>
    <lineage>
        <taxon>Bacteria</taxon>
        <taxon>Bacillati</taxon>
        <taxon>Bacillota</taxon>
        <taxon>Bacilli</taxon>
        <taxon>Bacillales</taxon>
        <taxon>Bacillaceae</taxon>
        <taxon>Virgibacillus</taxon>
    </lineage>
</organism>
<keyword evidence="4" id="KW-1185">Reference proteome</keyword>
<proteinExistence type="predicted"/>
<evidence type="ECO:0000313" key="3">
    <source>
        <dbReference type="EMBL" id="MFC3041553.1"/>
    </source>
</evidence>
<evidence type="ECO:0000313" key="4">
    <source>
        <dbReference type="Proteomes" id="UP001595279"/>
    </source>
</evidence>
<dbReference type="Proteomes" id="UP001595279">
    <property type="component" value="Unassembled WGS sequence"/>
</dbReference>
<dbReference type="InterPro" id="IPR017592">
    <property type="entry name" value="Pilus_assmbl_Flp-typ_CpaB"/>
</dbReference>
<dbReference type="InterPro" id="IPR031571">
    <property type="entry name" value="RcpC_dom"/>
</dbReference>
<feature type="compositionally biased region" description="Acidic residues" evidence="1">
    <location>
        <begin position="219"/>
        <end position="248"/>
    </location>
</feature>
<accession>A0ABV7CZM4</accession>
<comment type="caution">
    <text evidence="3">The sequence shown here is derived from an EMBL/GenBank/DDBJ whole genome shotgun (WGS) entry which is preliminary data.</text>
</comment>
<dbReference type="Gene3D" id="2.30.30.40">
    <property type="entry name" value="SH3 Domains"/>
    <property type="match status" value="1"/>
</dbReference>
<dbReference type="CDD" id="cd11614">
    <property type="entry name" value="SAF_CpaB_FlgA_like"/>
    <property type="match status" value="1"/>
</dbReference>
<feature type="region of interest" description="Disordered" evidence="1">
    <location>
        <begin position="214"/>
        <end position="254"/>
    </location>
</feature>
<name>A0ABV7CZM4_9BACI</name>
<dbReference type="SMART" id="SM00858">
    <property type="entry name" value="SAF"/>
    <property type="match status" value="1"/>
</dbReference>
<evidence type="ECO:0000256" key="1">
    <source>
        <dbReference type="SAM" id="MobiDB-lite"/>
    </source>
</evidence>
<dbReference type="Pfam" id="PF16976">
    <property type="entry name" value="RcpC"/>
    <property type="match status" value="1"/>
</dbReference>
<evidence type="ECO:0000259" key="2">
    <source>
        <dbReference type="SMART" id="SM00858"/>
    </source>
</evidence>
<protein>
    <submittedName>
        <fullName evidence="3">Flp pilus assembly protein CpaB</fullName>
    </submittedName>
</protein>
<sequence>MKPKKVLLLAVLSGLITTILFFSLMSRAGVDTSASEPEVEMVSVITAAADVPKDQQITEELLAAKEIPADQAHPEMVQDAGTILEQYTVTDIKQGEILMNHRIQNKAEEKEIVSRKIQEGSRGVSIDVTYVTGVSNLIQPEDYVDVVLTSASTGESKVVEEKVRVLAVGGRMTEAKADGTEGEYIAVTLELDQDQTVDLINSKHQGELQLALYSKSDLEKDETDEETGEAAEETEETEETTDENDIEQTEEKDTVITAEVVTIPPKSVIRATAGLEGTPIQVVEEETTLPLLEGQETDEEGRIWLQVETDEQEEGWISSRIIKNKNE</sequence>
<dbReference type="NCBIfam" id="TIGR03177">
    <property type="entry name" value="pilus_cpaB"/>
    <property type="match status" value="1"/>
</dbReference>
<feature type="domain" description="SAF" evidence="2">
    <location>
        <begin position="42"/>
        <end position="104"/>
    </location>
</feature>
<dbReference type="RefSeq" id="WP_390274282.1">
    <property type="nucleotide sequence ID" value="NZ_JBHRSA010000055.1"/>
</dbReference>